<evidence type="ECO:0000313" key="4">
    <source>
        <dbReference type="Proteomes" id="UP001155901"/>
    </source>
</evidence>
<reference evidence="2" key="1">
    <citation type="submission" date="2021-07" db="EMBL/GenBank/DDBJ databases">
        <title>Characterization of violacein-producing bacteria and related species.</title>
        <authorList>
            <person name="Wilson H.S."/>
            <person name="De Leon M.E."/>
        </authorList>
    </citation>
    <scope>NUCLEOTIDE SEQUENCE</scope>
    <source>
        <strain evidence="2">HSC-15S17</strain>
    </source>
</reference>
<dbReference type="AlphaFoldDB" id="A0AA41HD41"/>
<keyword evidence="1" id="KW-0732">Signal</keyword>
<name>A0AA41HD41_9BURK</name>
<feature type="signal peptide" evidence="1">
    <location>
        <begin position="1"/>
        <end position="19"/>
    </location>
</feature>
<dbReference type="RefSeq" id="WP_217942737.1">
    <property type="nucleotide sequence ID" value="NZ_JAHTGR010000006.1"/>
</dbReference>
<dbReference type="EMBL" id="JAHTGR010000006">
    <property type="protein sequence ID" value="MBV6321951.1"/>
    <property type="molecule type" value="Genomic_DNA"/>
</dbReference>
<comment type="caution">
    <text evidence="2">The sequence shown here is derived from an EMBL/GenBank/DDBJ whole genome shotgun (WGS) entry which is preliminary data.</text>
</comment>
<accession>A0AA41HD41</accession>
<evidence type="ECO:0000313" key="2">
    <source>
        <dbReference type="EMBL" id="MBV6321951.1"/>
    </source>
</evidence>
<organism evidence="2 4">
    <name type="scientific">Duganella violaceipulchra</name>
    <dbReference type="NCBI Taxonomy" id="2849652"/>
    <lineage>
        <taxon>Bacteria</taxon>
        <taxon>Pseudomonadati</taxon>
        <taxon>Pseudomonadota</taxon>
        <taxon>Betaproteobacteria</taxon>
        <taxon>Burkholderiales</taxon>
        <taxon>Oxalobacteraceae</taxon>
        <taxon>Telluria group</taxon>
        <taxon>Duganella</taxon>
    </lineage>
</organism>
<feature type="chain" id="PRO_5041381663" evidence="1">
    <location>
        <begin position="20"/>
        <end position="185"/>
    </location>
</feature>
<keyword evidence="5" id="KW-1185">Reference proteome</keyword>
<dbReference type="EMBL" id="JALJZU010000001">
    <property type="protein sequence ID" value="MCP2007054.1"/>
    <property type="molecule type" value="Genomic_DNA"/>
</dbReference>
<gene>
    <name evidence="2" type="ORF">KVP70_13465</name>
    <name evidence="3" type="ORF">L1274_000742</name>
</gene>
<sequence>MNPILRLTLTATVALPVLAFGADCASIKADKARLACYDTGAATEKPSTSNKAATPTAKTAFRSGFWTVDQSINAMTDKKSCVALYKGDWNIQGGLRYFFISMRGRGGVKYYTVRINDEPAQGQQRATESESDLGSLILEPYFDQLYDGKRLRVQIGTIIGGMLGEDIDLKGFRESVDFIRENCPK</sequence>
<dbReference type="Proteomes" id="UP001155901">
    <property type="component" value="Unassembled WGS sequence"/>
</dbReference>
<evidence type="ECO:0000313" key="3">
    <source>
        <dbReference type="EMBL" id="MCP2007054.1"/>
    </source>
</evidence>
<reference evidence="3" key="2">
    <citation type="submission" date="2022-03" db="EMBL/GenBank/DDBJ databases">
        <title>Genome Encyclopedia of Bacteria and Archaea VI: Functional Genomics of Type Strains.</title>
        <authorList>
            <person name="Whitman W."/>
        </authorList>
    </citation>
    <scope>NUCLEOTIDE SEQUENCE</scope>
    <source>
        <strain evidence="3">HSC-15S17</strain>
    </source>
</reference>
<dbReference type="Proteomes" id="UP001162889">
    <property type="component" value="Unassembled WGS sequence"/>
</dbReference>
<evidence type="ECO:0000313" key="5">
    <source>
        <dbReference type="Proteomes" id="UP001162889"/>
    </source>
</evidence>
<protein>
    <submittedName>
        <fullName evidence="2">Uncharacterized protein</fullName>
    </submittedName>
</protein>
<evidence type="ECO:0000256" key="1">
    <source>
        <dbReference type="SAM" id="SignalP"/>
    </source>
</evidence>
<proteinExistence type="predicted"/>